<keyword evidence="5 10" id="KW-0440">LIM domain</keyword>
<evidence type="ECO:0000256" key="6">
    <source>
        <dbReference type="ARBA" id="ARBA00023125"/>
    </source>
</evidence>
<dbReference type="InterPro" id="IPR050453">
    <property type="entry name" value="LIM_Homeobox_TF"/>
</dbReference>
<dbReference type="InterPro" id="IPR001781">
    <property type="entry name" value="Znf_LIM"/>
</dbReference>
<dbReference type="GO" id="GO:0000981">
    <property type="term" value="F:DNA-binding transcription factor activity, RNA polymerase II-specific"/>
    <property type="evidence" value="ECO:0007669"/>
    <property type="project" value="InterPro"/>
</dbReference>
<accession>A0A7R8W713</accession>
<evidence type="ECO:0000256" key="8">
    <source>
        <dbReference type="ARBA" id="ARBA00023242"/>
    </source>
</evidence>
<dbReference type="Gene3D" id="2.10.110.10">
    <property type="entry name" value="Cysteine Rich Protein"/>
    <property type="match status" value="2"/>
</dbReference>
<dbReference type="FunFam" id="2.10.110.10:FF:000033">
    <property type="entry name" value="LIM/homeobox protein Lhx9 isoform X2"/>
    <property type="match status" value="1"/>
</dbReference>
<dbReference type="SUPFAM" id="SSF46689">
    <property type="entry name" value="Homeodomain-like"/>
    <property type="match status" value="1"/>
</dbReference>
<evidence type="ECO:0000256" key="7">
    <source>
        <dbReference type="ARBA" id="ARBA00023155"/>
    </source>
</evidence>
<dbReference type="PANTHER" id="PTHR24208">
    <property type="entry name" value="LIM/HOMEOBOX PROTEIN LHX"/>
    <property type="match status" value="1"/>
</dbReference>
<dbReference type="PROSITE" id="PS50071">
    <property type="entry name" value="HOMEOBOX_2"/>
    <property type="match status" value="1"/>
</dbReference>
<dbReference type="InterPro" id="IPR009057">
    <property type="entry name" value="Homeodomain-like_sf"/>
</dbReference>
<dbReference type="InterPro" id="IPR001356">
    <property type="entry name" value="HD"/>
</dbReference>
<dbReference type="PROSITE" id="PS00478">
    <property type="entry name" value="LIM_DOMAIN_1"/>
    <property type="match status" value="2"/>
</dbReference>
<dbReference type="Gene3D" id="1.10.10.60">
    <property type="entry name" value="Homeodomain-like"/>
    <property type="match status" value="1"/>
</dbReference>
<evidence type="ECO:0000256" key="2">
    <source>
        <dbReference type="ARBA" id="ARBA00022723"/>
    </source>
</evidence>
<organism evidence="13">
    <name type="scientific">Cyprideis torosa</name>
    <dbReference type="NCBI Taxonomy" id="163714"/>
    <lineage>
        <taxon>Eukaryota</taxon>
        <taxon>Metazoa</taxon>
        <taxon>Ecdysozoa</taxon>
        <taxon>Arthropoda</taxon>
        <taxon>Crustacea</taxon>
        <taxon>Oligostraca</taxon>
        <taxon>Ostracoda</taxon>
        <taxon>Podocopa</taxon>
        <taxon>Podocopida</taxon>
        <taxon>Cytherocopina</taxon>
        <taxon>Cytheroidea</taxon>
        <taxon>Cytherideidae</taxon>
        <taxon>Cyprideis</taxon>
    </lineage>
</organism>
<evidence type="ECO:0000313" key="13">
    <source>
        <dbReference type="EMBL" id="CAD7226142.1"/>
    </source>
</evidence>
<keyword evidence="3" id="KW-0677">Repeat</keyword>
<dbReference type="AlphaFoldDB" id="A0A7R8W713"/>
<dbReference type="FunFam" id="1.10.10.60:FF:000027">
    <property type="entry name" value="LIM/homeobox protein Lhx9"/>
    <property type="match status" value="1"/>
</dbReference>
<dbReference type="PROSITE" id="PS50023">
    <property type="entry name" value="LIM_DOMAIN_2"/>
    <property type="match status" value="2"/>
</dbReference>
<dbReference type="PANTHER" id="PTHR24208:SF168">
    <property type="entry name" value="PROTEIN APTEROUS"/>
    <property type="match status" value="1"/>
</dbReference>
<dbReference type="GO" id="GO:0030182">
    <property type="term" value="P:neuron differentiation"/>
    <property type="evidence" value="ECO:0007669"/>
    <property type="project" value="TreeGrafter"/>
</dbReference>
<dbReference type="OrthoDB" id="9990008at2759"/>
<dbReference type="Pfam" id="PF00046">
    <property type="entry name" value="Homeodomain"/>
    <property type="match status" value="1"/>
</dbReference>
<dbReference type="PROSITE" id="PS00027">
    <property type="entry name" value="HOMEOBOX_1"/>
    <property type="match status" value="1"/>
</dbReference>
<feature type="compositionally biased region" description="Pro residues" evidence="12">
    <location>
        <begin position="178"/>
        <end position="201"/>
    </location>
</feature>
<dbReference type="CDD" id="cd00086">
    <property type="entry name" value="homeodomain"/>
    <property type="match status" value="1"/>
</dbReference>
<evidence type="ECO:0000256" key="12">
    <source>
        <dbReference type="SAM" id="MobiDB-lite"/>
    </source>
</evidence>
<comment type="subcellular location">
    <subcellularLocation>
        <location evidence="1 9 11">Nucleus</location>
    </subcellularLocation>
</comment>
<dbReference type="EMBL" id="OB660758">
    <property type="protein sequence ID" value="CAD7226142.1"/>
    <property type="molecule type" value="Genomic_DNA"/>
</dbReference>
<evidence type="ECO:0000256" key="10">
    <source>
        <dbReference type="PROSITE-ProRule" id="PRU00125"/>
    </source>
</evidence>
<keyword evidence="4 10" id="KW-0862">Zinc</keyword>
<keyword evidence="7 9" id="KW-0371">Homeobox</keyword>
<dbReference type="InterPro" id="IPR017970">
    <property type="entry name" value="Homeobox_CS"/>
</dbReference>
<sequence length="375" mass="41285">MMGLAEHPPHNMLWCDTAVPQPCDPNAMGTEAPTYQDLDISSHPPICAGCKEKIIERFYLQAVDRPWHAQCLKCSVCGILLEGSLTCYTRHGAIFCRDDYQRLPGRRSCGTCGLPISAQELVMRARDIVFHVYCFNCYVCGFKLHKGDHFGLKEGRIYCRAHYEVMSLSSPPLMHLPTPMPGGPPSPNTLGPPPGPLPPNGDPNLLPQTSPPQMNYLSSTAPQPQGMAPTGPSRGRPRKKRKLEDLNLSDTSMDAMCNNLDGNPRSGSPFGHQQRPKRVRTSFKHHQLRTMKSYFSVNHNPDAKDLKVLSQKTGLSKRVLQVWFQNARAKWRRTVTSGRPGSADSSASAKLDLDTLVDPASTGPETSISAGELSS</sequence>
<reference evidence="13" key="1">
    <citation type="submission" date="2020-11" db="EMBL/GenBank/DDBJ databases">
        <authorList>
            <person name="Tran Van P."/>
        </authorList>
    </citation>
    <scope>NUCLEOTIDE SEQUENCE</scope>
</reference>
<keyword evidence="8 9" id="KW-0539">Nucleus</keyword>
<feature type="compositionally biased region" description="Polar residues" evidence="12">
    <location>
        <begin position="211"/>
        <end position="223"/>
    </location>
</feature>
<gene>
    <name evidence="13" type="ORF">CTOB1V02_LOCUS4067</name>
</gene>
<evidence type="ECO:0000256" key="1">
    <source>
        <dbReference type="ARBA" id="ARBA00004123"/>
    </source>
</evidence>
<feature type="compositionally biased region" description="Low complexity" evidence="12">
    <location>
        <begin position="342"/>
        <end position="356"/>
    </location>
</feature>
<evidence type="ECO:0000256" key="5">
    <source>
        <dbReference type="ARBA" id="ARBA00023038"/>
    </source>
</evidence>
<proteinExistence type="predicted"/>
<dbReference type="SUPFAM" id="SSF57716">
    <property type="entry name" value="Glucocorticoid receptor-like (DNA-binding domain)"/>
    <property type="match status" value="2"/>
</dbReference>
<evidence type="ECO:0000256" key="11">
    <source>
        <dbReference type="RuleBase" id="RU000682"/>
    </source>
</evidence>
<keyword evidence="2 10" id="KW-0479">Metal-binding</keyword>
<feature type="region of interest" description="Disordered" evidence="12">
    <location>
        <begin position="174"/>
        <end position="240"/>
    </location>
</feature>
<dbReference type="Pfam" id="PF00412">
    <property type="entry name" value="LIM"/>
    <property type="match status" value="2"/>
</dbReference>
<dbReference type="GO" id="GO:0005634">
    <property type="term" value="C:nucleus"/>
    <property type="evidence" value="ECO:0007669"/>
    <property type="project" value="UniProtKB-SubCell"/>
</dbReference>
<name>A0A7R8W713_9CRUS</name>
<dbReference type="GO" id="GO:0046872">
    <property type="term" value="F:metal ion binding"/>
    <property type="evidence" value="ECO:0007669"/>
    <property type="project" value="UniProtKB-KW"/>
</dbReference>
<evidence type="ECO:0000256" key="9">
    <source>
        <dbReference type="PROSITE-ProRule" id="PRU00108"/>
    </source>
</evidence>
<evidence type="ECO:0000256" key="3">
    <source>
        <dbReference type="ARBA" id="ARBA00022737"/>
    </source>
</evidence>
<feature type="DNA-binding region" description="Homeobox" evidence="9">
    <location>
        <begin position="276"/>
        <end position="335"/>
    </location>
</feature>
<keyword evidence="6 9" id="KW-0238">DNA-binding</keyword>
<feature type="region of interest" description="Disordered" evidence="12">
    <location>
        <begin position="335"/>
        <end position="375"/>
    </location>
</feature>
<dbReference type="FunFam" id="2.10.110.10:FF:000136">
    <property type="entry name" value="LIM domain family"/>
    <property type="match status" value="1"/>
</dbReference>
<protein>
    <submittedName>
        <fullName evidence="13">Uncharacterized protein</fullName>
    </submittedName>
</protein>
<dbReference type="SMART" id="SM00389">
    <property type="entry name" value="HOX"/>
    <property type="match status" value="1"/>
</dbReference>
<evidence type="ECO:0000256" key="4">
    <source>
        <dbReference type="ARBA" id="ARBA00022833"/>
    </source>
</evidence>
<dbReference type="SMART" id="SM00132">
    <property type="entry name" value="LIM"/>
    <property type="match status" value="2"/>
</dbReference>
<dbReference type="GO" id="GO:0000977">
    <property type="term" value="F:RNA polymerase II transcription regulatory region sequence-specific DNA binding"/>
    <property type="evidence" value="ECO:0007669"/>
    <property type="project" value="TreeGrafter"/>
</dbReference>
<feature type="compositionally biased region" description="Polar residues" evidence="12">
    <location>
        <begin position="363"/>
        <end position="375"/>
    </location>
</feature>